<organism evidence="4 5">
    <name type="scientific">Litorilinea aerophila</name>
    <dbReference type="NCBI Taxonomy" id="1204385"/>
    <lineage>
        <taxon>Bacteria</taxon>
        <taxon>Bacillati</taxon>
        <taxon>Chloroflexota</taxon>
        <taxon>Caldilineae</taxon>
        <taxon>Caldilineales</taxon>
        <taxon>Caldilineaceae</taxon>
        <taxon>Litorilinea</taxon>
    </lineage>
</organism>
<evidence type="ECO:0000259" key="3">
    <source>
        <dbReference type="Pfam" id="PF00884"/>
    </source>
</evidence>
<dbReference type="GO" id="GO:0008484">
    <property type="term" value="F:sulfuric ester hydrolase activity"/>
    <property type="evidence" value="ECO:0007669"/>
    <property type="project" value="TreeGrafter"/>
</dbReference>
<evidence type="ECO:0000256" key="1">
    <source>
        <dbReference type="ARBA" id="ARBA00022723"/>
    </source>
</evidence>
<dbReference type="RefSeq" id="WP_141608093.1">
    <property type="nucleotide sequence ID" value="NZ_VIGC02000001.1"/>
</dbReference>
<dbReference type="Proteomes" id="UP000317371">
    <property type="component" value="Unassembled WGS sequence"/>
</dbReference>
<feature type="domain" description="Sulfatase N-terminal" evidence="3">
    <location>
        <begin position="5"/>
        <end position="370"/>
    </location>
</feature>
<keyword evidence="1" id="KW-0479">Metal-binding</keyword>
<dbReference type="SUPFAM" id="SSF53649">
    <property type="entry name" value="Alkaline phosphatase-like"/>
    <property type="match status" value="1"/>
</dbReference>
<dbReference type="OrthoDB" id="974590at2"/>
<comment type="caution">
    <text evidence="4">The sequence shown here is derived from an EMBL/GenBank/DDBJ whole genome shotgun (WGS) entry which is preliminary data.</text>
</comment>
<sequence>MPSRPNILIFMTDQEQADVVHPDHPCLTPHAQRLAQDGIRFTRAYCPTAHCCPSRATFMTGLYPSRHGIFNNVRTRTAIHTGLNPGVITFSEQLRDAGYRLTLCGKWHVTAEEEPADRGWEEREVTAAGNTFHSRTIDQWRQGTREPDTSASGIRPRGHLHRPGWGDYLVYETVPDGGPKGYEELHDYRVIQAACQALQDFAAQDEPWCLFVGPIGPHDPYVVPEKFVRMYDPAQIDLPASYRDTLEDKPRIYQRHRRQLWDQLSEEEVRESIAHYWAYCTLEDALLGEVLDALDATGQADNTLVIFLSDHGDYVGAHGLYLKGVPAFREAYHVPCIMRWPQGIRHPGRVVDEFITLADFAPTFLELAGVQPAQPMTGRSLLPFLHGETPVDWPDAVFSQFNGVELYYTQRAVTTREYKYVYNGFDFDELYDLRQDPLELVNRADDPAYREIKHDLVRRMWRFAAQEEDIIFNPYGTVALAPWGPADALATPG</sequence>
<keyword evidence="5" id="KW-1185">Reference proteome</keyword>
<dbReference type="InterPro" id="IPR000917">
    <property type="entry name" value="Sulfatase_N"/>
</dbReference>
<dbReference type="GO" id="GO:0005737">
    <property type="term" value="C:cytoplasm"/>
    <property type="evidence" value="ECO:0007669"/>
    <property type="project" value="TreeGrafter"/>
</dbReference>
<keyword evidence="4" id="KW-0808">Transferase</keyword>
<dbReference type="PANTHER" id="PTHR45953:SF1">
    <property type="entry name" value="IDURONATE 2-SULFATASE"/>
    <property type="match status" value="1"/>
</dbReference>
<name>A0A540VM86_9CHLR</name>
<dbReference type="InterPro" id="IPR017850">
    <property type="entry name" value="Alkaline_phosphatase_core_sf"/>
</dbReference>
<evidence type="ECO:0000313" key="5">
    <source>
        <dbReference type="Proteomes" id="UP000317371"/>
    </source>
</evidence>
<dbReference type="EMBL" id="VIGC01000001">
    <property type="protein sequence ID" value="TQE97879.1"/>
    <property type="molecule type" value="Genomic_DNA"/>
</dbReference>
<protein>
    <submittedName>
        <fullName evidence="4">Sulfatase-like hydrolase/transferase</fullName>
    </submittedName>
</protein>
<dbReference type="GO" id="GO:0046872">
    <property type="term" value="F:metal ion binding"/>
    <property type="evidence" value="ECO:0007669"/>
    <property type="project" value="UniProtKB-KW"/>
</dbReference>
<evidence type="ECO:0000313" key="4">
    <source>
        <dbReference type="EMBL" id="TQE97879.1"/>
    </source>
</evidence>
<gene>
    <name evidence="4" type="ORF">FKZ61_00420</name>
</gene>
<dbReference type="Gene3D" id="3.40.720.10">
    <property type="entry name" value="Alkaline Phosphatase, subunit A"/>
    <property type="match status" value="1"/>
</dbReference>
<dbReference type="Pfam" id="PF00884">
    <property type="entry name" value="Sulfatase"/>
    <property type="match status" value="1"/>
</dbReference>
<reference evidence="4 5" key="1">
    <citation type="submission" date="2019-06" db="EMBL/GenBank/DDBJ databases">
        <title>Genome sequence of Litorilinea aerophila BAA-2444.</title>
        <authorList>
            <person name="Maclea K.S."/>
            <person name="Maurais E.G."/>
            <person name="Iannazzi L.C."/>
        </authorList>
    </citation>
    <scope>NUCLEOTIDE SEQUENCE [LARGE SCALE GENOMIC DNA]</scope>
    <source>
        <strain evidence="4 5">ATCC BAA-2444</strain>
    </source>
</reference>
<dbReference type="CDD" id="cd16033">
    <property type="entry name" value="sulfatase_like"/>
    <property type="match status" value="1"/>
</dbReference>
<accession>A0A540VM86</accession>
<dbReference type="PANTHER" id="PTHR45953">
    <property type="entry name" value="IDURONATE 2-SULFATASE"/>
    <property type="match status" value="1"/>
</dbReference>
<evidence type="ECO:0000256" key="2">
    <source>
        <dbReference type="ARBA" id="ARBA00022801"/>
    </source>
</evidence>
<proteinExistence type="predicted"/>
<dbReference type="GO" id="GO:0016740">
    <property type="term" value="F:transferase activity"/>
    <property type="evidence" value="ECO:0007669"/>
    <property type="project" value="UniProtKB-KW"/>
</dbReference>
<dbReference type="AlphaFoldDB" id="A0A540VM86"/>
<dbReference type="InParanoid" id="A0A540VM86"/>
<keyword evidence="2 4" id="KW-0378">Hydrolase</keyword>